<dbReference type="PROSITE" id="PS50157">
    <property type="entry name" value="ZINC_FINGER_C2H2_2"/>
    <property type="match status" value="4"/>
</dbReference>
<dbReference type="InterPro" id="IPR011333">
    <property type="entry name" value="SKP1/BTB/POZ_sf"/>
</dbReference>
<dbReference type="FunFam" id="3.30.160.60:FF:001442">
    <property type="entry name" value="zinc finger protein 696"/>
    <property type="match status" value="1"/>
</dbReference>
<feature type="domain" description="C2H2-type" evidence="14">
    <location>
        <begin position="421"/>
        <end position="450"/>
    </location>
</feature>
<dbReference type="Gene3D" id="3.30.160.60">
    <property type="entry name" value="Classic Zinc Finger"/>
    <property type="match status" value="4"/>
</dbReference>
<dbReference type="InterPro" id="IPR000210">
    <property type="entry name" value="BTB/POZ_dom"/>
</dbReference>
<reference evidence="15 16" key="1">
    <citation type="submission" date="2024-03" db="EMBL/GenBank/DDBJ databases">
        <title>The genome assembly and annotation of the cricket Gryllus longicercus Weissman &amp; Gray.</title>
        <authorList>
            <person name="Szrajer S."/>
            <person name="Gray D."/>
            <person name="Ylla G."/>
        </authorList>
    </citation>
    <scope>NUCLEOTIDE SEQUENCE [LARGE SCALE GENOMIC DNA]</scope>
    <source>
        <strain evidence="15">DAG 2021-001</strain>
        <tissue evidence="15">Whole body minus gut</tissue>
    </source>
</reference>
<protein>
    <submittedName>
        <fullName evidence="15">Uncharacterized protein</fullName>
    </submittedName>
</protein>
<keyword evidence="3" id="KW-0479">Metal-binding</keyword>
<dbReference type="PANTHER" id="PTHR24394">
    <property type="entry name" value="ZINC FINGER PROTEIN"/>
    <property type="match status" value="1"/>
</dbReference>
<sequence length="603" mass="67829">MSDTTLSVTWKDHTSELATGYHSLLENNFLVDCTISAEGQSLKAHRLILSACSPYFQMLFCEEIGKHPFVILVDASFETLKAVIDFVYRGETQIAEGNLKAFLALAQSLQIKGLNAFSKNYKSKKLTCKTTENDFQGPSGDKQGICEVESVHDGHEENPGNFSQNHPHCSKDVEHSKSSVPFQGYSAPFGDELPAQEHPRALGCGEAPVDPEIIMKCEPVFEEFSETRNEIFDNINSNEPTFRTFASEIDGEASSVFVDKHLNQFPSCNESSQGNMDSSQKRPSQQQIMKLSCKESCVQDVTRDNEPLLPVILVPKTEHLEDTGREESMDDSYEIEERTEPANRGIYSRTGHTPLENDLTSQQRCAMPLWSHGSGDITSFLAQMKLRLLELSANVPMLRNADRSSSDLDAYKRTNTRDRPYICSVCGAAFVNSRNLDLHKRKNTGTGHTPLENDLTSQQRCAMPLWSRGSRDINSFLAQTKLRPNEHSQESMLRNVERKTSSSPSTLFSDNRALAGKRLFNCDICGAAFNWPSNLVVHKRTHTGERPYSCKQCGKAFSQKQTLDTHMRIHTGERPYRCDVCGKAFNDRSTHARHKRTHTEVRR</sequence>
<accession>A0AAN9W8T1</accession>
<feature type="domain" description="BTB" evidence="13">
    <location>
        <begin position="31"/>
        <end position="96"/>
    </location>
</feature>
<organism evidence="15 16">
    <name type="scientific">Gryllus longicercus</name>
    <dbReference type="NCBI Taxonomy" id="2509291"/>
    <lineage>
        <taxon>Eukaryota</taxon>
        <taxon>Metazoa</taxon>
        <taxon>Ecdysozoa</taxon>
        <taxon>Arthropoda</taxon>
        <taxon>Hexapoda</taxon>
        <taxon>Insecta</taxon>
        <taxon>Pterygota</taxon>
        <taxon>Neoptera</taxon>
        <taxon>Polyneoptera</taxon>
        <taxon>Orthoptera</taxon>
        <taxon>Ensifera</taxon>
        <taxon>Gryllidea</taxon>
        <taxon>Grylloidea</taxon>
        <taxon>Gryllidae</taxon>
        <taxon>Gryllinae</taxon>
        <taxon>Gryllus</taxon>
    </lineage>
</organism>
<evidence type="ECO:0000256" key="2">
    <source>
        <dbReference type="ARBA" id="ARBA00006991"/>
    </source>
</evidence>
<feature type="region of interest" description="Disordered" evidence="12">
    <location>
        <begin position="152"/>
        <end position="175"/>
    </location>
</feature>
<evidence type="ECO:0000256" key="8">
    <source>
        <dbReference type="ARBA" id="ARBA00023125"/>
    </source>
</evidence>
<dbReference type="Pfam" id="PF00096">
    <property type="entry name" value="zf-C2H2"/>
    <property type="match status" value="3"/>
</dbReference>
<proteinExistence type="inferred from homology"/>
<evidence type="ECO:0000256" key="4">
    <source>
        <dbReference type="ARBA" id="ARBA00022737"/>
    </source>
</evidence>
<dbReference type="InterPro" id="IPR013087">
    <property type="entry name" value="Znf_C2H2_type"/>
</dbReference>
<keyword evidence="8" id="KW-0238">DNA-binding</keyword>
<feature type="domain" description="C2H2-type" evidence="14">
    <location>
        <begin position="548"/>
        <end position="575"/>
    </location>
</feature>
<evidence type="ECO:0000313" key="15">
    <source>
        <dbReference type="EMBL" id="KAK7872897.1"/>
    </source>
</evidence>
<feature type="domain" description="C2H2-type" evidence="14">
    <location>
        <begin position="520"/>
        <end position="547"/>
    </location>
</feature>
<dbReference type="FunFam" id="3.30.160.60:FF:000322">
    <property type="entry name" value="GDNF-inducible zinc finger protein 1"/>
    <property type="match status" value="1"/>
</dbReference>
<evidence type="ECO:0000256" key="1">
    <source>
        <dbReference type="ARBA" id="ARBA00004123"/>
    </source>
</evidence>
<dbReference type="SMART" id="SM00225">
    <property type="entry name" value="BTB"/>
    <property type="match status" value="1"/>
</dbReference>
<dbReference type="Gene3D" id="3.30.710.10">
    <property type="entry name" value="Potassium Channel Kv1.1, Chain A"/>
    <property type="match status" value="1"/>
</dbReference>
<dbReference type="GO" id="GO:0008270">
    <property type="term" value="F:zinc ion binding"/>
    <property type="evidence" value="ECO:0007669"/>
    <property type="project" value="UniProtKB-KW"/>
</dbReference>
<name>A0AAN9W8T1_9ORTH</name>
<evidence type="ECO:0000259" key="13">
    <source>
        <dbReference type="PROSITE" id="PS50097"/>
    </source>
</evidence>
<dbReference type="EMBL" id="JAZDUA010000018">
    <property type="protein sequence ID" value="KAK7872897.1"/>
    <property type="molecule type" value="Genomic_DNA"/>
</dbReference>
<gene>
    <name evidence="15" type="ORF">R5R35_004220</name>
</gene>
<keyword evidence="6" id="KW-0862">Zinc</keyword>
<dbReference type="AlphaFoldDB" id="A0AAN9W8T1"/>
<keyword evidence="7" id="KW-0805">Transcription regulation</keyword>
<dbReference type="GO" id="GO:0000981">
    <property type="term" value="F:DNA-binding transcription factor activity, RNA polymerase II-specific"/>
    <property type="evidence" value="ECO:0007669"/>
    <property type="project" value="TreeGrafter"/>
</dbReference>
<evidence type="ECO:0000313" key="16">
    <source>
        <dbReference type="Proteomes" id="UP001378592"/>
    </source>
</evidence>
<dbReference type="GO" id="GO:0005634">
    <property type="term" value="C:nucleus"/>
    <property type="evidence" value="ECO:0007669"/>
    <property type="project" value="UniProtKB-SubCell"/>
</dbReference>
<dbReference type="GO" id="GO:0003677">
    <property type="term" value="F:DNA binding"/>
    <property type="evidence" value="ECO:0007669"/>
    <property type="project" value="UniProtKB-KW"/>
</dbReference>
<feature type="region of interest" description="Disordered" evidence="12">
    <location>
        <begin position="485"/>
        <end position="505"/>
    </location>
</feature>
<comment type="similarity">
    <text evidence="2">Belongs to the krueppel C2H2-type zinc-finger protein family.</text>
</comment>
<dbReference type="SUPFAM" id="SSF57667">
    <property type="entry name" value="beta-beta-alpha zinc fingers"/>
    <property type="match status" value="3"/>
</dbReference>
<dbReference type="PROSITE" id="PS50097">
    <property type="entry name" value="BTB"/>
    <property type="match status" value="1"/>
</dbReference>
<dbReference type="FunFam" id="3.30.160.60:FF:000328">
    <property type="entry name" value="Zinc finger protein 1079"/>
    <property type="match status" value="1"/>
</dbReference>
<feature type="domain" description="C2H2-type" evidence="14">
    <location>
        <begin position="576"/>
        <end position="603"/>
    </location>
</feature>
<dbReference type="Proteomes" id="UP001378592">
    <property type="component" value="Unassembled WGS sequence"/>
</dbReference>
<dbReference type="SMART" id="SM00355">
    <property type="entry name" value="ZnF_C2H2"/>
    <property type="match status" value="4"/>
</dbReference>
<keyword evidence="9" id="KW-0804">Transcription</keyword>
<evidence type="ECO:0000256" key="6">
    <source>
        <dbReference type="ARBA" id="ARBA00022833"/>
    </source>
</evidence>
<evidence type="ECO:0000256" key="5">
    <source>
        <dbReference type="ARBA" id="ARBA00022771"/>
    </source>
</evidence>
<evidence type="ECO:0000256" key="10">
    <source>
        <dbReference type="ARBA" id="ARBA00023242"/>
    </source>
</evidence>
<feature type="compositionally biased region" description="Basic and acidic residues" evidence="12">
    <location>
        <begin position="485"/>
        <end position="500"/>
    </location>
</feature>
<dbReference type="InterPro" id="IPR036236">
    <property type="entry name" value="Znf_C2H2_sf"/>
</dbReference>
<dbReference type="Pfam" id="PF00651">
    <property type="entry name" value="BTB"/>
    <property type="match status" value="1"/>
</dbReference>
<dbReference type="PANTHER" id="PTHR24394:SF29">
    <property type="entry name" value="MYONEURIN"/>
    <property type="match status" value="1"/>
</dbReference>
<evidence type="ECO:0000256" key="3">
    <source>
        <dbReference type="ARBA" id="ARBA00022723"/>
    </source>
</evidence>
<evidence type="ECO:0000256" key="7">
    <source>
        <dbReference type="ARBA" id="ARBA00023015"/>
    </source>
</evidence>
<keyword evidence="4" id="KW-0677">Repeat</keyword>
<evidence type="ECO:0000256" key="12">
    <source>
        <dbReference type="SAM" id="MobiDB-lite"/>
    </source>
</evidence>
<keyword evidence="5 11" id="KW-0863">Zinc-finger</keyword>
<evidence type="ECO:0000256" key="11">
    <source>
        <dbReference type="PROSITE-ProRule" id="PRU00042"/>
    </source>
</evidence>
<dbReference type="PROSITE" id="PS00028">
    <property type="entry name" value="ZINC_FINGER_C2H2_1"/>
    <property type="match status" value="3"/>
</dbReference>
<dbReference type="CDD" id="cd18315">
    <property type="entry name" value="BTB_POZ_BAB-like"/>
    <property type="match status" value="1"/>
</dbReference>
<evidence type="ECO:0000256" key="9">
    <source>
        <dbReference type="ARBA" id="ARBA00023163"/>
    </source>
</evidence>
<evidence type="ECO:0000259" key="14">
    <source>
        <dbReference type="PROSITE" id="PS50157"/>
    </source>
</evidence>
<dbReference type="SUPFAM" id="SSF54695">
    <property type="entry name" value="POZ domain"/>
    <property type="match status" value="1"/>
</dbReference>
<keyword evidence="10" id="KW-0539">Nucleus</keyword>
<keyword evidence="16" id="KW-1185">Reference proteome</keyword>
<comment type="subcellular location">
    <subcellularLocation>
        <location evidence="1">Nucleus</location>
    </subcellularLocation>
</comment>
<comment type="caution">
    <text evidence="15">The sequence shown here is derived from an EMBL/GenBank/DDBJ whole genome shotgun (WGS) entry which is preliminary data.</text>
</comment>